<dbReference type="InterPro" id="IPR019734">
    <property type="entry name" value="TPR_rpt"/>
</dbReference>
<sequence length="249" mass="24947">MISHAPRPALGLALLLVVLTGCASAPSPFGAPVEDRSIRGAPRTARATPNPPPASAVEVQPLARPEPLVPNVGALEPAPAMESSADLPAPTTPLPTPPNSVVAARPAPPAPAPAPAPAAAAAEPAARAPAPPPAEINRQGNPAVVALLDSAAGFVQSGDLDKAAAALERAQRIEPRNPSILYDLAQVRAHQGQYGQSEALAQKSIGLAGADNALKARNWKLIGAVRRAGGNASGADAADAQAALAERGR</sequence>
<feature type="signal peptide" evidence="3">
    <location>
        <begin position="1"/>
        <end position="25"/>
    </location>
</feature>
<feature type="compositionally biased region" description="Low complexity" evidence="2">
    <location>
        <begin position="117"/>
        <end position="128"/>
    </location>
</feature>
<dbReference type="Proteomes" id="UP000295765">
    <property type="component" value="Unassembled WGS sequence"/>
</dbReference>
<feature type="compositionally biased region" description="Pro residues" evidence="2">
    <location>
        <begin position="106"/>
        <end position="116"/>
    </location>
</feature>
<evidence type="ECO:0000313" key="5">
    <source>
        <dbReference type="Proteomes" id="UP000295765"/>
    </source>
</evidence>
<dbReference type="InterPro" id="IPR011990">
    <property type="entry name" value="TPR-like_helical_dom_sf"/>
</dbReference>
<dbReference type="EMBL" id="SLWY01000005">
    <property type="protein sequence ID" value="TCO82423.1"/>
    <property type="molecule type" value="Genomic_DNA"/>
</dbReference>
<dbReference type="Gene3D" id="1.25.40.10">
    <property type="entry name" value="Tetratricopeptide repeat domain"/>
    <property type="match status" value="1"/>
</dbReference>
<accession>A0A4R2L777</accession>
<organism evidence="4 5">
    <name type="scientific">Plasticicumulans lactativorans</name>
    <dbReference type="NCBI Taxonomy" id="1133106"/>
    <lineage>
        <taxon>Bacteria</taxon>
        <taxon>Pseudomonadati</taxon>
        <taxon>Pseudomonadota</taxon>
        <taxon>Gammaproteobacteria</taxon>
        <taxon>Candidatus Competibacteraceae</taxon>
        <taxon>Plasticicumulans</taxon>
    </lineage>
</organism>
<dbReference type="PROSITE" id="PS50005">
    <property type="entry name" value="TPR"/>
    <property type="match status" value="1"/>
</dbReference>
<dbReference type="AlphaFoldDB" id="A0A4R2L777"/>
<keyword evidence="3" id="KW-0732">Signal</keyword>
<comment type="caution">
    <text evidence="4">The sequence shown here is derived from an EMBL/GenBank/DDBJ whole genome shotgun (WGS) entry which is preliminary data.</text>
</comment>
<name>A0A4R2L777_9GAMM</name>
<dbReference type="RefSeq" id="WP_132539841.1">
    <property type="nucleotide sequence ID" value="NZ_SLWY01000005.1"/>
</dbReference>
<keyword evidence="1" id="KW-0802">TPR repeat</keyword>
<gene>
    <name evidence="4" type="ORF">EV699_105214</name>
</gene>
<reference evidence="4 5" key="1">
    <citation type="submission" date="2019-03" db="EMBL/GenBank/DDBJ databases">
        <title>Genomic Encyclopedia of Type Strains, Phase IV (KMG-IV): sequencing the most valuable type-strain genomes for metagenomic binning, comparative biology and taxonomic classification.</title>
        <authorList>
            <person name="Goeker M."/>
        </authorList>
    </citation>
    <scope>NUCLEOTIDE SEQUENCE [LARGE SCALE GENOMIC DNA]</scope>
    <source>
        <strain evidence="4 5">DSM 25287</strain>
    </source>
</reference>
<protein>
    <submittedName>
        <fullName evidence="4">TPR repeat protein</fullName>
    </submittedName>
</protein>
<proteinExistence type="predicted"/>
<evidence type="ECO:0000256" key="2">
    <source>
        <dbReference type="SAM" id="MobiDB-lite"/>
    </source>
</evidence>
<dbReference type="SMART" id="SM00028">
    <property type="entry name" value="TPR"/>
    <property type="match status" value="2"/>
</dbReference>
<dbReference type="PROSITE" id="PS51257">
    <property type="entry name" value="PROKAR_LIPOPROTEIN"/>
    <property type="match status" value="1"/>
</dbReference>
<dbReference type="Pfam" id="PF14559">
    <property type="entry name" value="TPR_19"/>
    <property type="match status" value="1"/>
</dbReference>
<dbReference type="SUPFAM" id="SSF48452">
    <property type="entry name" value="TPR-like"/>
    <property type="match status" value="1"/>
</dbReference>
<dbReference type="OrthoDB" id="894263at2"/>
<feature type="repeat" description="TPR" evidence="1">
    <location>
        <begin position="144"/>
        <end position="177"/>
    </location>
</feature>
<evidence type="ECO:0000256" key="3">
    <source>
        <dbReference type="SAM" id="SignalP"/>
    </source>
</evidence>
<feature type="chain" id="PRO_5020335291" evidence="3">
    <location>
        <begin position="26"/>
        <end position="249"/>
    </location>
</feature>
<evidence type="ECO:0000313" key="4">
    <source>
        <dbReference type="EMBL" id="TCO82423.1"/>
    </source>
</evidence>
<keyword evidence="5" id="KW-1185">Reference proteome</keyword>
<evidence type="ECO:0000256" key="1">
    <source>
        <dbReference type="PROSITE-ProRule" id="PRU00339"/>
    </source>
</evidence>
<feature type="region of interest" description="Disordered" evidence="2">
    <location>
        <begin position="26"/>
        <end position="134"/>
    </location>
</feature>